<organism evidence="1 2">
    <name type="scientific">Anaerolinea thermophila</name>
    <dbReference type="NCBI Taxonomy" id="167964"/>
    <lineage>
        <taxon>Bacteria</taxon>
        <taxon>Bacillati</taxon>
        <taxon>Chloroflexota</taxon>
        <taxon>Anaerolineae</taxon>
        <taxon>Anaerolineales</taxon>
        <taxon>Anaerolineaceae</taxon>
        <taxon>Anaerolinea</taxon>
    </lineage>
</organism>
<dbReference type="GO" id="GO:0016740">
    <property type="term" value="F:transferase activity"/>
    <property type="evidence" value="ECO:0007669"/>
    <property type="project" value="UniProtKB-KW"/>
</dbReference>
<accession>A0A101FY59</accession>
<evidence type="ECO:0000313" key="2">
    <source>
        <dbReference type="Proteomes" id="UP000064249"/>
    </source>
</evidence>
<gene>
    <name evidence="1" type="ORF">XD73_0681</name>
</gene>
<reference evidence="1 2" key="1">
    <citation type="journal article" date="2015" name="MBio">
        <title>Genome-Resolved Metagenomic Analysis Reveals Roles for Candidate Phyla and Other Microbial Community Members in Biogeochemical Transformations in Oil Reservoirs.</title>
        <authorList>
            <person name="Hu P."/>
            <person name="Tom L."/>
            <person name="Singh A."/>
            <person name="Thomas B.C."/>
            <person name="Baker B.J."/>
            <person name="Piceno Y.M."/>
            <person name="Andersen G.L."/>
            <person name="Banfield J.F."/>
        </authorList>
    </citation>
    <scope>NUCLEOTIDE SEQUENCE [LARGE SCALE GENOMIC DNA]</scope>
    <source>
        <strain evidence="1">46_16</strain>
    </source>
</reference>
<dbReference type="SUPFAM" id="SSF53756">
    <property type="entry name" value="UDP-Glycosyltransferase/glycogen phosphorylase"/>
    <property type="match status" value="1"/>
</dbReference>
<sequence length="388" mass="44183">MKIACITTSQIPSKTANSIQAMKVCHALKQCGEEVKLWVPYFKKAEWSELADLYGLQEEFPLEWLPFHKNLKQYDFSWKSVQQALGWQADIIYTWALQSAVFGQQKNKPVVMEFHDFPMGNLGPGLFKRYIRNQENTLTLTTTQALADGLQERYEFKFKDGSLQIAPNGTDPQRYASLPNPKEARQQLNLPENITVGFTGHFYRGRGVKLLLELAINLPNIQFLWVGGKEEHIQPWRVELENRHIQNVTLAGFIPNQQIPMYQAACDILVMPYGKQIAGSSGGDIAEVINPMKMFDYMASGRAIIASEIPVFHEVLSEQTALFCPPDDNQAWISAIRQLVENEKERERLSRNAKQEAQRYSWIARAEKTLALIKGLEGCNEEETGKNS</sequence>
<dbReference type="Proteomes" id="UP000064249">
    <property type="component" value="Unassembled WGS sequence"/>
</dbReference>
<dbReference type="Gene3D" id="3.40.50.2000">
    <property type="entry name" value="Glycogen Phosphorylase B"/>
    <property type="match status" value="2"/>
</dbReference>
<name>A0A101FY59_9CHLR</name>
<dbReference type="PANTHER" id="PTHR12526">
    <property type="entry name" value="GLYCOSYLTRANSFERASE"/>
    <property type="match status" value="1"/>
</dbReference>
<dbReference type="EMBL" id="LGFU01000027">
    <property type="protein sequence ID" value="KUK46457.1"/>
    <property type="molecule type" value="Genomic_DNA"/>
</dbReference>
<protein>
    <submittedName>
        <fullName evidence="1">Putative glycosyltransferase</fullName>
    </submittedName>
</protein>
<keyword evidence="1" id="KW-0808">Transferase</keyword>
<dbReference type="AlphaFoldDB" id="A0A101FY59"/>
<comment type="caution">
    <text evidence="1">The sequence shown here is derived from an EMBL/GenBank/DDBJ whole genome shotgun (WGS) entry which is preliminary data.</text>
</comment>
<dbReference type="Pfam" id="PF13692">
    <property type="entry name" value="Glyco_trans_1_4"/>
    <property type="match status" value="1"/>
</dbReference>
<proteinExistence type="predicted"/>
<evidence type="ECO:0000313" key="1">
    <source>
        <dbReference type="EMBL" id="KUK46457.1"/>
    </source>
</evidence>